<reference evidence="2" key="1">
    <citation type="submission" date="2025-08" db="UniProtKB">
        <authorList>
            <consortium name="Ensembl"/>
        </authorList>
    </citation>
    <scope>IDENTIFICATION</scope>
</reference>
<dbReference type="Proteomes" id="UP000694560">
    <property type="component" value="Unplaced"/>
</dbReference>
<keyword evidence="3" id="KW-1185">Reference proteome</keyword>
<feature type="compositionally biased region" description="Basic residues" evidence="1">
    <location>
        <begin position="109"/>
        <end position="118"/>
    </location>
</feature>
<evidence type="ECO:0000313" key="3">
    <source>
        <dbReference type="Proteomes" id="UP000694560"/>
    </source>
</evidence>
<accession>A0A8C5THA8</accession>
<proteinExistence type="predicted"/>
<evidence type="ECO:0000313" key="2">
    <source>
        <dbReference type="Ensembl" id="ENSMCSP00000007935.1"/>
    </source>
</evidence>
<name>A0A8C5THA8_9PASS</name>
<protein>
    <submittedName>
        <fullName evidence="2">Uncharacterized protein</fullName>
    </submittedName>
</protein>
<evidence type="ECO:0000256" key="1">
    <source>
        <dbReference type="SAM" id="MobiDB-lite"/>
    </source>
</evidence>
<dbReference type="Ensembl" id="ENSMCST00000008131.1">
    <property type="protein sequence ID" value="ENSMCSP00000007935.1"/>
    <property type="gene ID" value="ENSMCSG00000005694.1"/>
</dbReference>
<organism evidence="2 3">
    <name type="scientific">Malurus cyaneus samueli</name>
    <dbReference type="NCBI Taxonomy" id="2593467"/>
    <lineage>
        <taxon>Eukaryota</taxon>
        <taxon>Metazoa</taxon>
        <taxon>Chordata</taxon>
        <taxon>Craniata</taxon>
        <taxon>Vertebrata</taxon>
        <taxon>Euteleostomi</taxon>
        <taxon>Archelosauria</taxon>
        <taxon>Archosauria</taxon>
        <taxon>Dinosauria</taxon>
        <taxon>Saurischia</taxon>
        <taxon>Theropoda</taxon>
        <taxon>Coelurosauria</taxon>
        <taxon>Aves</taxon>
        <taxon>Neognathae</taxon>
        <taxon>Neoaves</taxon>
        <taxon>Telluraves</taxon>
        <taxon>Australaves</taxon>
        <taxon>Passeriformes</taxon>
        <taxon>Meliphagoidea</taxon>
        <taxon>Maluridae</taxon>
        <taxon>Malurus</taxon>
    </lineage>
</organism>
<sequence length="118" mass="13156">MLLGLVRGWRYRECWDLVVPPLASPVIYTSHTLLPPPPPVPLLFLKLLFLLAGRCGSAWQLLSHQRRTLDLAEALQLPSSAGRADTNSPWEGIRAPSAGHKDTGSRDRRTLRRRKSPG</sequence>
<reference evidence="2" key="2">
    <citation type="submission" date="2025-09" db="UniProtKB">
        <authorList>
            <consortium name="Ensembl"/>
        </authorList>
    </citation>
    <scope>IDENTIFICATION</scope>
</reference>
<feature type="compositionally biased region" description="Basic and acidic residues" evidence="1">
    <location>
        <begin position="99"/>
        <end position="108"/>
    </location>
</feature>
<dbReference type="AlphaFoldDB" id="A0A8C5THA8"/>
<feature type="region of interest" description="Disordered" evidence="1">
    <location>
        <begin position="79"/>
        <end position="118"/>
    </location>
</feature>